<protein>
    <recommendedName>
        <fullName evidence="1">DUF8040 domain-containing protein</fullName>
    </recommendedName>
</protein>
<proteinExistence type="predicted"/>
<sequence length="52" mass="6215">MRKDMFFKLCTRLRNADLLRDTIHVSVEEQVAMFLHTVGHNLRNCVIGFYFK</sequence>
<dbReference type="AlphaFoldDB" id="A0A0A9DE51"/>
<dbReference type="InterPro" id="IPR058353">
    <property type="entry name" value="DUF8040"/>
</dbReference>
<reference evidence="2" key="1">
    <citation type="submission" date="2014-09" db="EMBL/GenBank/DDBJ databases">
        <authorList>
            <person name="Magalhaes I.L.F."/>
            <person name="Oliveira U."/>
            <person name="Santos F.R."/>
            <person name="Vidigal T.H.D.A."/>
            <person name="Brescovit A.D."/>
            <person name="Santos A.J."/>
        </authorList>
    </citation>
    <scope>NUCLEOTIDE SEQUENCE</scope>
    <source>
        <tissue evidence="2">Shoot tissue taken approximately 20 cm above the soil surface</tissue>
    </source>
</reference>
<name>A0A0A9DE51_ARUDO</name>
<feature type="domain" description="DUF8040" evidence="1">
    <location>
        <begin position="1"/>
        <end position="51"/>
    </location>
</feature>
<accession>A0A0A9DE51</accession>
<reference evidence="2" key="2">
    <citation type="journal article" date="2015" name="Data Brief">
        <title>Shoot transcriptome of the giant reed, Arundo donax.</title>
        <authorList>
            <person name="Barrero R.A."/>
            <person name="Guerrero F.D."/>
            <person name="Moolhuijzen P."/>
            <person name="Goolsby J.A."/>
            <person name="Tidwell J."/>
            <person name="Bellgard S.E."/>
            <person name="Bellgard M.I."/>
        </authorList>
    </citation>
    <scope>NUCLEOTIDE SEQUENCE</scope>
    <source>
        <tissue evidence="2">Shoot tissue taken approximately 20 cm above the soil surface</tissue>
    </source>
</reference>
<organism evidence="2">
    <name type="scientific">Arundo donax</name>
    <name type="common">Giant reed</name>
    <name type="synonym">Donax arundinaceus</name>
    <dbReference type="NCBI Taxonomy" id="35708"/>
    <lineage>
        <taxon>Eukaryota</taxon>
        <taxon>Viridiplantae</taxon>
        <taxon>Streptophyta</taxon>
        <taxon>Embryophyta</taxon>
        <taxon>Tracheophyta</taxon>
        <taxon>Spermatophyta</taxon>
        <taxon>Magnoliopsida</taxon>
        <taxon>Liliopsida</taxon>
        <taxon>Poales</taxon>
        <taxon>Poaceae</taxon>
        <taxon>PACMAD clade</taxon>
        <taxon>Arundinoideae</taxon>
        <taxon>Arundineae</taxon>
        <taxon>Arundo</taxon>
    </lineage>
</organism>
<dbReference type="Pfam" id="PF26138">
    <property type="entry name" value="DUF8040"/>
    <property type="match status" value="1"/>
</dbReference>
<dbReference type="EMBL" id="GBRH01211026">
    <property type="protein sequence ID" value="JAD86869.1"/>
    <property type="molecule type" value="Transcribed_RNA"/>
</dbReference>
<evidence type="ECO:0000313" key="2">
    <source>
        <dbReference type="EMBL" id="JAD86869.1"/>
    </source>
</evidence>
<evidence type="ECO:0000259" key="1">
    <source>
        <dbReference type="Pfam" id="PF26138"/>
    </source>
</evidence>